<feature type="chain" id="PRO_5009308858" evidence="1">
    <location>
        <begin position="26"/>
        <end position="776"/>
    </location>
</feature>
<evidence type="ECO:0000256" key="1">
    <source>
        <dbReference type="SAM" id="SignalP"/>
    </source>
</evidence>
<sequence>MHRLKLRGGTKLLVLLVAIVTLGSSSIDYDEIQSQPDYDDIPPLDASRNEGCSGHGSSIFRRQANVEFETSLERMQKIARIMNGIYLARGISSDAISIDDFVSDILHLGKVTPSEIEKLDLLGLQNDLNKIVNLENSLISSKSVNLVEERYFVFDEIRKKTANMGNVADLKDAQNFTQELNRLINNKFDFQSSSELTNNITFFNMKVQEIKELSTKKMDPDDKVLAYKAIEKIMSFVESFKVYKKLPKPTKDFPTLLDDHFFNPIRIFLNGIAMVEKNRNVFSQTAGDQNLITTNVQILASMSSNSSSIESRMNSVIAILEARLDKSSSSFRHTFGFPGAASDIGLISGDLSDPWVKKVMATGFLINTFRHFNSIGGSAIIADSHFNSLSSKNQDSLEEMIRFGNSLSSFSDNSDWFGVAIQEINKCHVDNVQKPASTGDMENILKNTELLKNDLDEIREMKSFSDYFKNNEKLLNNVLTIPTVNKTNPNYLEEVPEITKKLYQDKSFQKLANDLASLIRSSNVGTLIDRLPSSAKNVSDAFQKLSAFQSAAENSAKAFKCLNDIQNVGQVSTVIDALRDYRKRSYNPFNEGVEVIERVVKASDGVMKMKEAMKSMKEEIKGAGEKLETFEPIEKDSIIFGTATRGIANMKTAIGHEKSFNNVKNEFKLVDDEIKTARNLPPDDNRNLQMLPNVASELQSFASSFDVYKKKSQLPDSTSLSKYSPLFSEAIQVTGVDENLHNISKSVQFLENNSNDANKKIKLSALRETLDDLHSE</sequence>
<dbReference type="STRING" id="1561998.A0A1I7UFN2"/>
<accession>A0A1I7UFN2</accession>
<organism evidence="3 4">
    <name type="scientific">Caenorhabditis tropicalis</name>
    <dbReference type="NCBI Taxonomy" id="1561998"/>
    <lineage>
        <taxon>Eukaryota</taxon>
        <taxon>Metazoa</taxon>
        <taxon>Ecdysozoa</taxon>
        <taxon>Nematoda</taxon>
        <taxon>Chromadorea</taxon>
        <taxon>Rhabditida</taxon>
        <taxon>Rhabditina</taxon>
        <taxon>Rhabditomorpha</taxon>
        <taxon>Rhabditoidea</taxon>
        <taxon>Rhabditidae</taxon>
        <taxon>Peloderinae</taxon>
        <taxon>Caenorhabditis</taxon>
    </lineage>
</organism>
<dbReference type="AlphaFoldDB" id="A0A1I7UFN2"/>
<evidence type="ECO:0000313" key="4">
    <source>
        <dbReference type="WBParaSite" id="Csp11.Scaffold629.g8845.t1"/>
    </source>
</evidence>
<feature type="domain" description="Domain of unknown function WSN" evidence="2">
    <location>
        <begin position="66"/>
        <end position="134"/>
    </location>
</feature>
<dbReference type="SMART" id="SM00453">
    <property type="entry name" value="WSN"/>
    <property type="match status" value="1"/>
</dbReference>
<dbReference type="eggNOG" id="ENOG502RT9U">
    <property type="taxonomic scope" value="Eukaryota"/>
</dbReference>
<feature type="signal peptide" evidence="1">
    <location>
        <begin position="1"/>
        <end position="25"/>
    </location>
</feature>
<dbReference type="Proteomes" id="UP000095282">
    <property type="component" value="Unplaced"/>
</dbReference>
<proteinExistence type="predicted"/>
<keyword evidence="3" id="KW-1185">Reference proteome</keyword>
<evidence type="ECO:0000259" key="2">
    <source>
        <dbReference type="SMART" id="SM00453"/>
    </source>
</evidence>
<keyword evidence="1" id="KW-0732">Signal</keyword>
<dbReference type="PANTHER" id="PTHR32525">
    <property type="entry name" value="PROTEIN-TYROSINE-PHOSPHATASE"/>
    <property type="match status" value="1"/>
</dbReference>
<evidence type="ECO:0000313" key="3">
    <source>
        <dbReference type="Proteomes" id="UP000095282"/>
    </source>
</evidence>
<reference evidence="4" key="1">
    <citation type="submission" date="2016-11" db="UniProtKB">
        <authorList>
            <consortium name="WormBaseParasite"/>
        </authorList>
    </citation>
    <scope>IDENTIFICATION</scope>
</reference>
<dbReference type="Pfam" id="PF02206">
    <property type="entry name" value="WSN"/>
    <property type="match status" value="1"/>
</dbReference>
<dbReference type="WBParaSite" id="Csp11.Scaffold629.g8845.t1">
    <property type="protein sequence ID" value="Csp11.Scaffold629.g8845.t1"/>
    <property type="gene ID" value="Csp11.Scaffold629.g8845"/>
</dbReference>
<name>A0A1I7UFN2_9PELO</name>
<protein>
    <submittedName>
        <fullName evidence="4">WSN domain-containing protein</fullName>
    </submittedName>
</protein>
<dbReference type="InterPro" id="IPR003125">
    <property type="entry name" value="WSN"/>
</dbReference>